<accession>A0ABU4RM70</accession>
<dbReference type="RefSeq" id="WP_319844044.1">
    <property type="nucleotide sequence ID" value="NZ_JAXAFJ010000003.1"/>
</dbReference>
<evidence type="ECO:0000256" key="8">
    <source>
        <dbReference type="ARBA" id="ARBA00022989"/>
    </source>
</evidence>
<keyword evidence="9 10" id="KW-0472">Membrane</keyword>
<dbReference type="EMBL" id="JAXAFJ010000003">
    <property type="protein sequence ID" value="MDX6805924.1"/>
    <property type="molecule type" value="Genomic_DNA"/>
</dbReference>
<evidence type="ECO:0000256" key="5">
    <source>
        <dbReference type="ARBA" id="ARBA00022519"/>
    </source>
</evidence>
<reference evidence="12 13" key="1">
    <citation type="submission" date="2023-11" db="EMBL/GenBank/DDBJ databases">
        <authorList>
            <person name="Bao R."/>
        </authorList>
    </citation>
    <scope>NUCLEOTIDE SEQUENCE [LARGE SCALE GENOMIC DNA]</scope>
    <source>
        <strain evidence="12 13">PJ23</strain>
    </source>
</reference>
<sequence>MSRRPNALPRRHREGFILVTVLWMLGALAALVSVYTAYISDTAMAAAVRDDGLAADGLFTAGIEMAALQLVSAPKDKRPLQGSVSFSLGEARITADFRNEAARIDLNTAEPGLLAALFTALGAEADASKAYAARIAAWRSPQQGAGSEAEAAVYRAAGLGYGPRGGPFVHPDELWLVAGLPAARVEAALPHLTVYSGGAEPSASVADPLVLAALDLSKTPTSRTPAGAGAQASAPPAGSASDAVRISISVHLRDGEPRRAKAVILVRDFGDDPYRVLSWRDDMNHQPALRAEPSR</sequence>
<keyword evidence="13" id="KW-1185">Reference proteome</keyword>
<keyword evidence="3" id="KW-0813">Transport</keyword>
<evidence type="ECO:0000256" key="7">
    <source>
        <dbReference type="ARBA" id="ARBA00022927"/>
    </source>
</evidence>
<protein>
    <submittedName>
        <fullName evidence="12">Type II secretion system protein GspK</fullName>
    </submittedName>
</protein>
<evidence type="ECO:0000256" key="9">
    <source>
        <dbReference type="ARBA" id="ARBA00023136"/>
    </source>
</evidence>
<organism evidence="12 13">
    <name type="scientific">Terrihabitans rhizophilus</name>
    <dbReference type="NCBI Taxonomy" id="3092662"/>
    <lineage>
        <taxon>Bacteria</taxon>
        <taxon>Pseudomonadati</taxon>
        <taxon>Pseudomonadota</taxon>
        <taxon>Alphaproteobacteria</taxon>
        <taxon>Hyphomicrobiales</taxon>
        <taxon>Terrihabitans</taxon>
    </lineage>
</organism>
<evidence type="ECO:0000256" key="10">
    <source>
        <dbReference type="SAM" id="Phobius"/>
    </source>
</evidence>
<evidence type="ECO:0000313" key="13">
    <source>
        <dbReference type="Proteomes" id="UP001274321"/>
    </source>
</evidence>
<gene>
    <name evidence="12" type="ORF">SCD90_07595</name>
</gene>
<evidence type="ECO:0000256" key="1">
    <source>
        <dbReference type="ARBA" id="ARBA00004533"/>
    </source>
</evidence>
<comment type="similarity">
    <text evidence="2">Belongs to the GSP K family.</text>
</comment>
<dbReference type="PANTHER" id="PTHR38831">
    <property type="entry name" value="TYPE II SECRETION SYSTEM PROTEIN K"/>
    <property type="match status" value="1"/>
</dbReference>
<dbReference type="PANTHER" id="PTHR38831:SF2">
    <property type="entry name" value="TYPE II SECRETION SYSTEM PROTEIN K"/>
    <property type="match status" value="1"/>
</dbReference>
<comment type="subcellular location">
    <subcellularLocation>
        <location evidence="1">Cell inner membrane</location>
    </subcellularLocation>
</comment>
<evidence type="ECO:0000313" key="12">
    <source>
        <dbReference type="EMBL" id="MDX6805924.1"/>
    </source>
</evidence>
<keyword evidence="7" id="KW-0653">Protein transport</keyword>
<dbReference type="InterPro" id="IPR005628">
    <property type="entry name" value="GspK"/>
</dbReference>
<evidence type="ECO:0000259" key="11">
    <source>
        <dbReference type="Pfam" id="PF21687"/>
    </source>
</evidence>
<dbReference type="Gene3D" id="1.10.40.60">
    <property type="entry name" value="EpsJ-like"/>
    <property type="match status" value="1"/>
</dbReference>
<keyword evidence="8 10" id="KW-1133">Transmembrane helix</keyword>
<evidence type="ECO:0000256" key="6">
    <source>
        <dbReference type="ARBA" id="ARBA00022692"/>
    </source>
</evidence>
<keyword evidence="4" id="KW-1003">Cell membrane</keyword>
<keyword evidence="5" id="KW-0997">Cell inner membrane</keyword>
<keyword evidence="6 10" id="KW-0812">Transmembrane</keyword>
<comment type="caution">
    <text evidence="12">The sequence shown here is derived from an EMBL/GenBank/DDBJ whole genome shotgun (WGS) entry which is preliminary data.</text>
</comment>
<dbReference type="Proteomes" id="UP001274321">
    <property type="component" value="Unassembled WGS sequence"/>
</dbReference>
<dbReference type="SUPFAM" id="SSF158544">
    <property type="entry name" value="GspK insert domain-like"/>
    <property type="match status" value="1"/>
</dbReference>
<proteinExistence type="inferred from homology"/>
<dbReference type="InterPro" id="IPR049031">
    <property type="entry name" value="T2SSK_SAM-like_1st"/>
</dbReference>
<evidence type="ECO:0000256" key="2">
    <source>
        <dbReference type="ARBA" id="ARBA00007246"/>
    </source>
</evidence>
<feature type="transmembrane region" description="Helical" evidence="10">
    <location>
        <begin position="16"/>
        <end position="38"/>
    </location>
</feature>
<feature type="domain" description="T2SS protein K first SAM-like" evidence="11">
    <location>
        <begin position="111"/>
        <end position="195"/>
    </location>
</feature>
<dbReference type="InterPro" id="IPR038072">
    <property type="entry name" value="GspK_central_sf"/>
</dbReference>
<evidence type="ECO:0000256" key="3">
    <source>
        <dbReference type="ARBA" id="ARBA00022448"/>
    </source>
</evidence>
<name>A0ABU4RM70_9HYPH</name>
<dbReference type="Pfam" id="PF21687">
    <property type="entry name" value="T2SSK_1st"/>
    <property type="match status" value="1"/>
</dbReference>
<evidence type="ECO:0000256" key="4">
    <source>
        <dbReference type="ARBA" id="ARBA00022475"/>
    </source>
</evidence>